<comment type="caution">
    <text evidence="3">The sequence shown here is derived from an EMBL/GenBank/DDBJ whole genome shotgun (WGS) entry which is preliminary data.</text>
</comment>
<organism evidence="3 4">
    <name type="scientific">Hyphomicrobium sulfonivorans</name>
    <dbReference type="NCBI Taxonomy" id="121290"/>
    <lineage>
        <taxon>Bacteria</taxon>
        <taxon>Pseudomonadati</taxon>
        <taxon>Pseudomonadota</taxon>
        <taxon>Alphaproteobacteria</taxon>
        <taxon>Hyphomicrobiales</taxon>
        <taxon>Hyphomicrobiaceae</taxon>
        <taxon>Hyphomicrobium</taxon>
    </lineage>
</organism>
<dbReference type="Proteomes" id="UP000059074">
    <property type="component" value="Unassembled WGS sequence"/>
</dbReference>
<evidence type="ECO:0000313" key="3">
    <source>
        <dbReference type="EMBL" id="KWT64962.1"/>
    </source>
</evidence>
<feature type="region of interest" description="Disordered" evidence="1">
    <location>
        <begin position="167"/>
        <end position="190"/>
    </location>
</feature>
<dbReference type="Pfam" id="PF20057">
    <property type="entry name" value="DUF6456"/>
    <property type="match status" value="1"/>
</dbReference>
<protein>
    <recommendedName>
        <fullName evidence="2">DUF6456 domain-containing protein</fullName>
    </recommendedName>
</protein>
<feature type="compositionally biased region" description="Polar residues" evidence="1">
    <location>
        <begin position="1"/>
        <end position="16"/>
    </location>
</feature>
<accession>A0A120CTN9</accession>
<gene>
    <name evidence="3" type="ORF">APY04_3050</name>
</gene>
<dbReference type="AlphaFoldDB" id="A0A120CTN9"/>
<evidence type="ECO:0000313" key="4">
    <source>
        <dbReference type="Proteomes" id="UP000059074"/>
    </source>
</evidence>
<dbReference type="EMBL" id="LMTR01000083">
    <property type="protein sequence ID" value="KWT64962.1"/>
    <property type="molecule type" value="Genomic_DNA"/>
</dbReference>
<sequence>MSMSKSSSTQTRNTRNGADKRINDDESPLVWLRRRKDRSGAAMISQAQFEAGERLRAEFWFAQMTPRTTTNWSAMSPTKRGRRYGSSRVSASDMIDSASAAAERVRKALAAVGPELSGVLVDVCCHLKGLEEAERAAGWPQRSGKIVLQLALSALARHYGITRAAENGSRASPTRHWGAEDFRPLIDGGE</sequence>
<dbReference type="STRING" id="121290.APY04_3050"/>
<evidence type="ECO:0000256" key="1">
    <source>
        <dbReference type="SAM" id="MobiDB-lite"/>
    </source>
</evidence>
<keyword evidence="4" id="KW-1185">Reference proteome</keyword>
<dbReference type="PATRIC" id="fig|121290.4.peg.2115"/>
<feature type="region of interest" description="Disordered" evidence="1">
    <location>
        <begin position="1"/>
        <end position="28"/>
    </location>
</feature>
<proteinExistence type="predicted"/>
<evidence type="ECO:0000259" key="2">
    <source>
        <dbReference type="Pfam" id="PF20057"/>
    </source>
</evidence>
<feature type="domain" description="DUF6456" evidence="2">
    <location>
        <begin position="21"/>
        <end position="160"/>
    </location>
</feature>
<reference evidence="3 4" key="1">
    <citation type="submission" date="2015-10" db="EMBL/GenBank/DDBJ databases">
        <title>Transcriptomic analysis of a linuron degrading triple-species bacterial consortium.</title>
        <authorList>
            <person name="Albers P."/>
        </authorList>
    </citation>
    <scope>NUCLEOTIDE SEQUENCE [LARGE SCALE GENOMIC DNA]</scope>
    <source>
        <strain evidence="3 4">WDL6</strain>
    </source>
</reference>
<dbReference type="InterPro" id="IPR045599">
    <property type="entry name" value="DUF6456"/>
</dbReference>
<name>A0A120CTN9_HYPSL</name>